<evidence type="ECO:0000313" key="1">
    <source>
        <dbReference type="EMBL" id="KDQ50814.1"/>
    </source>
</evidence>
<name>A0A067P7Q6_9AGAM</name>
<accession>A0A067P7Q6</accession>
<protein>
    <submittedName>
        <fullName evidence="1">Uncharacterized protein</fullName>
    </submittedName>
</protein>
<dbReference type="Proteomes" id="UP000027265">
    <property type="component" value="Unassembled WGS sequence"/>
</dbReference>
<dbReference type="AlphaFoldDB" id="A0A067P7Q6"/>
<proteinExistence type="predicted"/>
<dbReference type="InParanoid" id="A0A067P7Q6"/>
<dbReference type="HOGENOM" id="CLU_1570860_0_0_1"/>
<evidence type="ECO:0000313" key="2">
    <source>
        <dbReference type="Proteomes" id="UP000027265"/>
    </source>
</evidence>
<keyword evidence="2" id="KW-1185">Reference proteome</keyword>
<organism evidence="1 2">
    <name type="scientific">Jaapia argillacea MUCL 33604</name>
    <dbReference type="NCBI Taxonomy" id="933084"/>
    <lineage>
        <taxon>Eukaryota</taxon>
        <taxon>Fungi</taxon>
        <taxon>Dikarya</taxon>
        <taxon>Basidiomycota</taxon>
        <taxon>Agaricomycotina</taxon>
        <taxon>Agaricomycetes</taxon>
        <taxon>Agaricomycetidae</taxon>
        <taxon>Jaapiales</taxon>
        <taxon>Jaapiaceae</taxon>
        <taxon>Jaapia</taxon>
    </lineage>
</organism>
<sequence length="170" mass="18920">MLSVVDAIYLYNHITPTAHFFISPRYTRNEHGEVIDCADVIKRERSLIEALTVTMHRPTASELLEEAKGVVYYPTPVITICYNPSKNLQADASILPPLTHLHLSKLPMVEPGWICIDSDTDITSSASYHPNSLTSSLHKSDYQPISPLLSALGDSSFTSTTDLDLEERHP</sequence>
<dbReference type="EMBL" id="KL197755">
    <property type="protein sequence ID" value="KDQ50814.1"/>
    <property type="molecule type" value="Genomic_DNA"/>
</dbReference>
<gene>
    <name evidence="1" type="ORF">JAAARDRAFT_199652</name>
</gene>
<reference evidence="2" key="1">
    <citation type="journal article" date="2014" name="Proc. Natl. Acad. Sci. U.S.A.">
        <title>Extensive sampling of basidiomycete genomes demonstrates inadequacy of the white-rot/brown-rot paradigm for wood decay fungi.</title>
        <authorList>
            <person name="Riley R."/>
            <person name="Salamov A.A."/>
            <person name="Brown D.W."/>
            <person name="Nagy L.G."/>
            <person name="Floudas D."/>
            <person name="Held B.W."/>
            <person name="Levasseur A."/>
            <person name="Lombard V."/>
            <person name="Morin E."/>
            <person name="Otillar R."/>
            <person name="Lindquist E.A."/>
            <person name="Sun H."/>
            <person name="LaButti K.M."/>
            <person name="Schmutz J."/>
            <person name="Jabbour D."/>
            <person name="Luo H."/>
            <person name="Baker S.E."/>
            <person name="Pisabarro A.G."/>
            <person name="Walton J.D."/>
            <person name="Blanchette R.A."/>
            <person name="Henrissat B."/>
            <person name="Martin F."/>
            <person name="Cullen D."/>
            <person name="Hibbett D.S."/>
            <person name="Grigoriev I.V."/>
        </authorList>
    </citation>
    <scope>NUCLEOTIDE SEQUENCE [LARGE SCALE GENOMIC DNA]</scope>
    <source>
        <strain evidence="2">MUCL 33604</strain>
    </source>
</reference>